<dbReference type="InterPro" id="IPR033452">
    <property type="entry name" value="GH30_C"/>
</dbReference>
<dbReference type="GO" id="GO:0051246">
    <property type="term" value="P:regulation of protein metabolic process"/>
    <property type="evidence" value="ECO:0007669"/>
    <property type="project" value="UniProtKB-ARBA"/>
</dbReference>
<evidence type="ECO:0000259" key="14">
    <source>
        <dbReference type="Pfam" id="PF02055"/>
    </source>
</evidence>
<evidence type="ECO:0000256" key="2">
    <source>
        <dbReference type="ARBA" id="ARBA00004760"/>
    </source>
</evidence>
<feature type="chain" id="PRO_5043463477" description="Glucosylceramidase" evidence="13">
    <location>
        <begin position="27"/>
        <end position="529"/>
    </location>
</feature>
<comment type="caution">
    <text evidence="16">The sequence shown here is derived from an EMBL/GenBank/DDBJ whole genome shotgun (WGS) entry which is preliminary data.</text>
</comment>
<evidence type="ECO:0000256" key="3">
    <source>
        <dbReference type="ARBA" id="ARBA00004991"/>
    </source>
</evidence>
<dbReference type="GO" id="GO:0006066">
    <property type="term" value="P:alcohol metabolic process"/>
    <property type="evidence" value="ECO:0007669"/>
    <property type="project" value="UniProtKB-ARBA"/>
</dbReference>
<evidence type="ECO:0000313" key="17">
    <source>
        <dbReference type="Proteomes" id="UP001445076"/>
    </source>
</evidence>
<dbReference type="FunFam" id="3.20.20.80:FF:000030">
    <property type="entry name" value="Lysosomal acid glucosylceramidase"/>
    <property type="match status" value="1"/>
</dbReference>
<comment type="pathway">
    <text evidence="3">Sphingolipid metabolism.</text>
</comment>
<dbReference type="SUPFAM" id="SSF51445">
    <property type="entry name" value="(Trans)glycosidases"/>
    <property type="match status" value="1"/>
</dbReference>
<dbReference type="GO" id="GO:0030163">
    <property type="term" value="P:protein catabolic process"/>
    <property type="evidence" value="ECO:0007669"/>
    <property type="project" value="UniProtKB-ARBA"/>
</dbReference>
<evidence type="ECO:0000256" key="11">
    <source>
        <dbReference type="ARBA" id="ARBA00051345"/>
    </source>
</evidence>
<evidence type="ECO:0000256" key="4">
    <source>
        <dbReference type="ARBA" id="ARBA00005382"/>
    </source>
</evidence>
<proteinExistence type="inferred from homology"/>
<dbReference type="SUPFAM" id="SSF51011">
    <property type="entry name" value="Glycosyl hydrolase domain"/>
    <property type="match status" value="1"/>
</dbReference>
<dbReference type="GO" id="GO:0006914">
    <property type="term" value="P:autophagy"/>
    <property type="evidence" value="ECO:0007669"/>
    <property type="project" value="UniProtKB-ARBA"/>
</dbReference>
<evidence type="ECO:0000256" key="5">
    <source>
        <dbReference type="ARBA" id="ARBA00012658"/>
    </source>
</evidence>
<dbReference type="GO" id="GO:0005764">
    <property type="term" value="C:lysosome"/>
    <property type="evidence" value="ECO:0007669"/>
    <property type="project" value="UniProtKB-ARBA"/>
</dbReference>
<evidence type="ECO:0000256" key="12">
    <source>
        <dbReference type="RuleBase" id="RU361188"/>
    </source>
</evidence>
<keyword evidence="9 12" id="KW-0443">Lipid metabolism</keyword>
<dbReference type="Pfam" id="PF02055">
    <property type="entry name" value="Glyco_hydro_30"/>
    <property type="match status" value="1"/>
</dbReference>
<dbReference type="InterPro" id="IPR001139">
    <property type="entry name" value="Glyco_hydro_30"/>
</dbReference>
<dbReference type="PANTHER" id="PTHR11069:SF23">
    <property type="entry name" value="LYSOSOMAL ACID GLUCOSYLCERAMIDASE"/>
    <property type="match status" value="1"/>
</dbReference>
<keyword evidence="8 12" id="KW-0746">Sphingolipid metabolism</keyword>
<dbReference type="GO" id="GO:0032006">
    <property type="term" value="P:regulation of TOR signaling"/>
    <property type="evidence" value="ECO:0007669"/>
    <property type="project" value="UniProtKB-ARBA"/>
</dbReference>
<comment type="similarity">
    <text evidence="4 12">Belongs to the glycosyl hydrolase 30 family.</text>
</comment>
<evidence type="ECO:0000256" key="9">
    <source>
        <dbReference type="ARBA" id="ARBA00023098"/>
    </source>
</evidence>
<dbReference type="GO" id="GO:0004348">
    <property type="term" value="F:glucosylceramidase activity"/>
    <property type="evidence" value="ECO:0007669"/>
    <property type="project" value="UniProtKB-EC"/>
</dbReference>
<accession>A0AAW0XDC9</accession>
<keyword evidence="7 12" id="KW-0378">Hydrolase</keyword>
<dbReference type="GO" id="GO:0005102">
    <property type="term" value="F:signaling receptor binding"/>
    <property type="evidence" value="ECO:0007669"/>
    <property type="project" value="UniProtKB-ARBA"/>
</dbReference>
<keyword evidence="6 13" id="KW-0732">Signal</keyword>
<protein>
    <recommendedName>
        <fullName evidence="5 12">Glucosylceramidase</fullName>
        <ecNumber evidence="5 12">3.2.1.45</ecNumber>
    </recommendedName>
</protein>
<dbReference type="GO" id="GO:0042391">
    <property type="term" value="P:regulation of membrane potential"/>
    <property type="evidence" value="ECO:0007669"/>
    <property type="project" value="UniProtKB-ARBA"/>
</dbReference>
<dbReference type="GO" id="GO:0010605">
    <property type="term" value="P:negative regulation of macromolecule metabolic process"/>
    <property type="evidence" value="ECO:0007669"/>
    <property type="project" value="UniProtKB-ARBA"/>
</dbReference>
<feature type="domain" description="Glycosyl hydrolase family 30 beta sandwich" evidence="15">
    <location>
        <begin position="459"/>
        <end position="525"/>
    </location>
</feature>
<dbReference type="GO" id="GO:0016241">
    <property type="term" value="P:regulation of macroautophagy"/>
    <property type="evidence" value="ECO:0007669"/>
    <property type="project" value="UniProtKB-ARBA"/>
</dbReference>
<dbReference type="PANTHER" id="PTHR11069">
    <property type="entry name" value="GLUCOSYLCERAMIDASE"/>
    <property type="match status" value="1"/>
</dbReference>
<comment type="catalytic activity">
    <reaction evidence="11">
        <text>an N-acyl-1-beta-D-glucosyl-15-methylhexadecasphing-4-enine + H2O = an N-acyl-15-methylhexadecasphing-4-enine + D-glucose</text>
        <dbReference type="Rhea" id="RHEA:34755"/>
        <dbReference type="ChEBI" id="CHEBI:4167"/>
        <dbReference type="ChEBI" id="CHEBI:15377"/>
        <dbReference type="ChEBI" id="CHEBI:70815"/>
        <dbReference type="ChEBI" id="CHEBI:70846"/>
    </reaction>
    <physiologicalReaction direction="left-to-right" evidence="11">
        <dbReference type="Rhea" id="RHEA:34756"/>
    </physiologicalReaction>
</comment>
<reference evidence="16 17" key="1">
    <citation type="journal article" date="2024" name="BMC Genomics">
        <title>Genome assembly of redclaw crayfish (Cherax quadricarinatus) provides insights into its immune adaptation and hypoxia tolerance.</title>
        <authorList>
            <person name="Liu Z."/>
            <person name="Zheng J."/>
            <person name="Li H."/>
            <person name="Fang K."/>
            <person name="Wang S."/>
            <person name="He J."/>
            <person name="Zhou D."/>
            <person name="Weng S."/>
            <person name="Chi M."/>
            <person name="Gu Z."/>
            <person name="He J."/>
            <person name="Li F."/>
            <person name="Wang M."/>
        </authorList>
    </citation>
    <scope>NUCLEOTIDE SEQUENCE [LARGE SCALE GENOMIC DNA]</scope>
    <source>
        <strain evidence="16">ZL_2023a</strain>
    </source>
</reference>
<comment type="pathway">
    <text evidence="2">Lipid metabolism; sphingolipid metabolism.</text>
</comment>
<dbReference type="EMBL" id="JARKIK010000028">
    <property type="protein sequence ID" value="KAK8742337.1"/>
    <property type="molecule type" value="Genomic_DNA"/>
</dbReference>
<evidence type="ECO:0000256" key="10">
    <source>
        <dbReference type="ARBA" id="ARBA00050474"/>
    </source>
</evidence>
<dbReference type="Proteomes" id="UP001445076">
    <property type="component" value="Unassembled WGS sequence"/>
</dbReference>
<keyword evidence="12" id="KW-0326">Glycosidase</keyword>
<keyword evidence="17" id="KW-1185">Reference proteome</keyword>
<evidence type="ECO:0000256" key="6">
    <source>
        <dbReference type="ARBA" id="ARBA00022729"/>
    </source>
</evidence>
<evidence type="ECO:0000313" key="16">
    <source>
        <dbReference type="EMBL" id="KAK8742337.1"/>
    </source>
</evidence>
<dbReference type="EC" id="3.2.1.45" evidence="5 12"/>
<sequence length="529" mass="59777">MLRQHQGCFPGITVTLFCLCVARTWAHEDICKSRDYGHGSTVCVCNSSHCDILPPIHLPQSGKALIVTSSKAGLRWKVSTSRFSQHGNEILPSDVEIEVNSKMRYQRIIGFGGAFTDASGLNILSLPEPMQEMILKAYYSANGLEYTLGRVPVGGTDFSIREYTYDDLKDGKTDMKLSHFSLAKEDLQYKIPLIQRAIRTSSTPVKFFASAWGAPGWMKDSGKISGKGKLLHKMYSTWADYHVRFIKSYEKNNITFWGLTTQNEPSDGLEESFSFNSIGWTPEDQAEWIGKHLGPVLHKNNLGHLKVMIVDDNRIFLPKWADDIMSNNEAAPYVSGVAVHWYTDWFIPPLTLDLTHEHHPELFLLYTEACTGQWPWQLLKVVLGSWVRAEEYAADIIESLEHWVSGWTDWNLALDLKGGPNWIKNFVDSPIIVNAPGREFYKQPMYYALAHFTKFLPEGSQRVALRRVYSGEATPSLSSTAFVRPDNVTVLMFLNKGHDVARVKLVDSRVGQMVLSVDPHTIITLAWKT</sequence>
<evidence type="ECO:0000256" key="7">
    <source>
        <dbReference type="ARBA" id="ARBA00022801"/>
    </source>
</evidence>
<feature type="domain" description="Glycosyl hydrolase family 30 TIM-barrel" evidence="14">
    <location>
        <begin position="108"/>
        <end position="456"/>
    </location>
</feature>
<dbReference type="GO" id="GO:0006680">
    <property type="term" value="P:glucosylceramide catabolic process"/>
    <property type="evidence" value="ECO:0007669"/>
    <property type="project" value="UniProtKB-ARBA"/>
</dbReference>
<dbReference type="Gene3D" id="3.20.20.80">
    <property type="entry name" value="Glycosidases"/>
    <property type="match status" value="1"/>
</dbReference>
<dbReference type="Pfam" id="PF17189">
    <property type="entry name" value="Glyco_hydro_30C"/>
    <property type="match status" value="1"/>
</dbReference>
<dbReference type="InterPro" id="IPR017853">
    <property type="entry name" value="GH"/>
</dbReference>
<comment type="catalytic activity">
    <reaction evidence="1">
        <text>a beta-D-glucosyl-(1&lt;-&gt;1')-N-acylsphing-4-enine + H2O = an N-acylsphing-4-enine + D-glucose</text>
        <dbReference type="Rhea" id="RHEA:13269"/>
        <dbReference type="ChEBI" id="CHEBI:4167"/>
        <dbReference type="ChEBI" id="CHEBI:15377"/>
        <dbReference type="ChEBI" id="CHEBI:22801"/>
        <dbReference type="ChEBI" id="CHEBI:52639"/>
        <dbReference type="EC" id="3.2.1.45"/>
    </reaction>
    <physiologicalReaction direction="left-to-right" evidence="1">
        <dbReference type="Rhea" id="RHEA:13270"/>
    </physiologicalReaction>
</comment>
<comment type="catalytic activity">
    <reaction evidence="10">
        <text>a beta-D-glucosylceramide + H2O = an N-acyl-sphingoid base + D-glucose</text>
        <dbReference type="Rhea" id="RHEA:81447"/>
        <dbReference type="ChEBI" id="CHEBI:4167"/>
        <dbReference type="ChEBI" id="CHEBI:15377"/>
        <dbReference type="ChEBI" id="CHEBI:83264"/>
        <dbReference type="ChEBI" id="CHEBI:83273"/>
    </reaction>
    <physiologicalReaction direction="left-to-right" evidence="10">
        <dbReference type="Rhea" id="RHEA:81448"/>
    </physiologicalReaction>
</comment>
<organism evidence="16 17">
    <name type="scientific">Cherax quadricarinatus</name>
    <name type="common">Australian red claw crayfish</name>
    <dbReference type="NCBI Taxonomy" id="27406"/>
    <lineage>
        <taxon>Eukaryota</taxon>
        <taxon>Metazoa</taxon>
        <taxon>Ecdysozoa</taxon>
        <taxon>Arthropoda</taxon>
        <taxon>Crustacea</taxon>
        <taxon>Multicrustacea</taxon>
        <taxon>Malacostraca</taxon>
        <taxon>Eumalacostraca</taxon>
        <taxon>Eucarida</taxon>
        <taxon>Decapoda</taxon>
        <taxon>Pleocyemata</taxon>
        <taxon>Astacidea</taxon>
        <taxon>Parastacoidea</taxon>
        <taxon>Parastacidae</taxon>
        <taxon>Cherax</taxon>
    </lineage>
</organism>
<name>A0AAW0XDC9_CHEQU</name>
<dbReference type="GO" id="GO:0005774">
    <property type="term" value="C:vacuolar membrane"/>
    <property type="evidence" value="ECO:0007669"/>
    <property type="project" value="UniProtKB-ARBA"/>
</dbReference>
<dbReference type="GO" id="GO:0007040">
    <property type="term" value="P:lysosome organization"/>
    <property type="evidence" value="ECO:0007669"/>
    <property type="project" value="UniProtKB-ARBA"/>
</dbReference>
<evidence type="ECO:0000256" key="8">
    <source>
        <dbReference type="ARBA" id="ARBA00022919"/>
    </source>
</evidence>
<evidence type="ECO:0000256" key="13">
    <source>
        <dbReference type="SAM" id="SignalP"/>
    </source>
</evidence>
<gene>
    <name evidence="16" type="ORF">OTU49_001813</name>
</gene>
<evidence type="ECO:0000259" key="15">
    <source>
        <dbReference type="Pfam" id="PF17189"/>
    </source>
</evidence>
<dbReference type="PRINTS" id="PR00843">
    <property type="entry name" value="GLHYDRLASE30"/>
</dbReference>
<feature type="signal peptide" evidence="13">
    <location>
        <begin position="1"/>
        <end position="26"/>
    </location>
</feature>
<dbReference type="GO" id="GO:0016758">
    <property type="term" value="F:hexosyltransferase activity"/>
    <property type="evidence" value="ECO:0007669"/>
    <property type="project" value="UniProtKB-ARBA"/>
</dbReference>
<evidence type="ECO:0000256" key="1">
    <source>
        <dbReference type="ARBA" id="ARBA00001013"/>
    </source>
</evidence>
<dbReference type="InterPro" id="IPR033453">
    <property type="entry name" value="Glyco_hydro_30_TIM-barrel"/>
</dbReference>
<dbReference type="GO" id="GO:0008202">
    <property type="term" value="P:steroid metabolic process"/>
    <property type="evidence" value="ECO:0007669"/>
    <property type="project" value="UniProtKB-ARBA"/>
</dbReference>
<dbReference type="AlphaFoldDB" id="A0AAW0XDC9"/>